<dbReference type="EMBL" id="JAAMPC010000008">
    <property type="protein sequence ID" value="KAG2300023.1"/>
    <property type="molecule type" value="Genomic_DNA"/>
</dbReference>
<reference evidence="1 2" key="1">
    <citation type="submission" date="2020-02" db="EMBL/GenBank/DDBJ databases">
        <authorList>
            <person name="Ma Q."/>
            <person name="Huang Y."/>
            <person name="Song X."/>
            <person name="Pei D."/>
        </authorList>
    </citation>
    <scope>NUCLEOTIDE SEQUENCE [LARGE SCALE GENOMIC DNA]</scope>
    <source>
        <strain evidence="1">Sxm20200214</strain>
        <tissue evidence="1">Leaf</tissue>
    </source>
</reference>
<evidence type="ECO:0000313" key="2">
    <source>
        <dbReference type="Proteomes" id="UP000886595"/>
    </source>
</evidence>
<gene>
    <name evidence="1" type="ORF">Bca52824_036495</name>
</gene>
<protein>
    <submittedName>
        <fullName evidence="1">Uncharacterized protein</fullName>
    </submittedName>
</protein>
<dbReference type="AlphaFoldDB" id="A0A8X7S2Z0"/>
<keyword evidence="2" id="KW-1185">Reference proteome</keyword>
<dbReference type="PANTHER" id="PTHR46183">
    <property type="entry name" value="PROTEIN CLMP1"/>
    <property type="match status" value="1"/>
</dbReference>
<dbReference type="PANTHER" id="PTHR46183:SF16">
    <property type="entry name" value="PROTEIN PHOX3"/>
    <property type="match status" value="1"/>
</dbReference>
<sequence length="86" mass="9828">MSEVSAERSLHTMRVNGKGTRKIEDWMVEFARLFKIQANLDSDTCLNLQELGMKLNAQVMEEVVTPVESQEPFNRAAQQFQEVAAR</sequence>
<evidence type="ECO:0000313" key="1">
    <source>
        <dbReference type="EMBL" id="KAG2300023.1"/>
    </source>
</evidence>
<name>A0A8X7S2Z0_BRACI</name>
<dbReference type="InterPro" id="IPR044517">
    <property type="entry name" value="PHOX1-4"/>
</dbReference>
<proteinExistence type="predicted"/>
<organism evidence="1 2">
    <name type="scientific">Brassica carinata</name>
    <name type="common">Ethiopian mustard</name>
    <name type="synonym">Abyssinian cabbage</name>
    <dbReference type="NCBI Taxonomy" id="52824"/>
    <lineage>
        <taxon>Eukaryota</taxon>
        <taxon>Viridiplantae</taxon>
        <taxon>Streptophyta</taxon>
        <taxon>Embryophyta</taxon>
        <taxon>Tracheophyta</taxon>
        <taxon>Spermatophyta</taxon>
        <taxon>Magnoliopsida</taxon>
        <taxon>eudicotyledons</taxon>
        <taxon>Gunneridae</taxon>
        <taxon>Pentapetalae</taxon>
        <taxon>rosids</taxon>
        <taxon>malvids</taxon>
        <taxon>Brassicales</taxon>
        <taxon>Brassicaceae</taxon>
        <taxon>Brassiceae</taxon>
        <taxon>Brassica</taxon>
    </lineage>
</organism>
<dbReference type="OrthoDB" id="1718322at2759"/>
<comment type="caution">
    <text evidence="1">The sequence shown here is derived from an EMBL/GenBank/DDBJ whole genome shotgun (WGS) entry which is preliminary data.</text>
</comment>
<dbReference type="Proteomes" id="UP000886595">
    <property type="component" value="Unassembled WGS sequence"/>
</dbReference>
<accession>A0A8X7S2Z0</accession>